<dbReference type="SUPFAM" id="SSF53448">
    <property type="entry name" value="Nucleotide-diphospho-sugar transferases"/>
    <property type="match status" value="1"/>
</dbReference>
<dbReference type="PANTHER" id="PTHR22916:SF3">
    <property type="entry name" value="UDP-GLCNAC:BETAGAL BETA-1,3-N-ACETYLGLUCOSAMINYLTRANSFERASE-LIKE PROTEIN 1"/>
    <property type="match status" value="1"/>
</dbReference>
<dbReference type="PANTHER" id="PTHR22916">
    <property type="entry name" value="GLYCOSYLTRANSFERASE"/>
    <property type="match status" value="1"/>
</dbReference>
<gene>
    <name evidence="2" type="ORF">HHL28_12130</name>
</gene>
<evidence type="ECO:0000259" key="1">
    <source>
        <dbReference type="Pfam" id="PF00535"/>
    </source>
</evidence>
<reference evidence="2" key="1">
    <citation type="submission" date="2020-04" db="EMBL/GenBank/DDBJ databases">
        <title>A desert anoxygenic phototrophic bacterium fixes CO2 using RubisCO under aerobic conditions.</title>
        <authorList>
            <person name="Tang K."/>
        </authorList>
    </citation>
    <scope>NUCLEOTIDE SEQUENCE [LARGE SCALE GENOMIC DNA]</scope>
    <source>
        <strain evidence="2">MIMtkB3</strain>
    </source>
</reference>
<protein>
    <submittedName>
        <fullName evidence="2">Glycosyltransferase family 2 protein</fullName>
    </submittedName>
</protein>
<dbReference type="AlphaFoldDB" id="A0A858R819"/>
<dbReference type="KEGG" id="acru:HHL28_12130"/>
<dbReference type="Gene3D" id="3.90.550.10">
    <property type="entry name" value="Spore Coat Polysaccharide Biosynthesis Protein SpsA, Chain A"/>
    <property type="match status" value="1"/>
</dbReference>
<dbReference type="InterPro" id="IPR029044">
    <property type="entry name" value="Nucleotide-diphossugar_trans"/>
</dbReference>
<dbReference type="InterPro" id="IPR001173">
    <property type="entry name" value="Glyco_trans_2-like"/>
</dbReference>
<proteinExistence type="predicted"/>
<dbReference type="EMBL" id="CP051775">
    <property type="protein sequence ID" value="QJE73739.1"/>
    <property type="molecule type" value="Genomic_DNA"/>
</dbReference>
<accession>A0A858R819</accession>
<sequence>MSSPLVSVIVPAYNAAPTLRETLESALAQTYGNLEIIVVDDGSRDATPDIVRELAARDPRVRLIQQPNGGCPIARNTALNAARGEYVASLDGDDLWQRDKIELQVRSLEEAGPSAALCYCWSWAIDKESRVIPNGIIHAFTFADNPFPPLVMYGFIGNGSTMLMRRSAMLAVGGYDTSLPHYDEGMMALRLAERWRFTVVPRFLVGYRILPTSMSHRTHETEQFHRDLLDRLHGEHPELPAWLFRLTKAKFELYAAKRDLKVGRHGKGIRRLLKAISMDPLLPLTLRPKGIVAQLVRVSGKEMAGTVPPLPFLEAGPTLDKAGPPALPGLEMRRRARVAVLAARQPDGPLRPAGQGA</sequence>
<dbReference type="CDD" id="cd00761">
    <property type="entry name" value="Glyco_tranf_GTA_type"/>
    <property type="match status" value="1"/>
</dbReference>
<evidence type="ECO:0000313" key="2">
    <source>
        <dbReference type="EMBL" id="QJE73739.1"/>
    </source>
</evidence>
<dbReference type="Pfam" id="PF00535">
    <property type="entry name" value="Glycos_transf_2"/>
    <property type="match status" value="1"/>
</dbReference>
<organism evidence="2 3">
    <name type="scientific">Aerophototrophica crusticola</name>
    <dbReference type="NCBI Taxonomy" id="1709002"/>
    <lineage>
        <taxon>Bacteria</taxon>
        <taxon>Pseudomonadati</taxon>
        <taxon>Pseudomonadota</taxon>
        <taxon>Alphaproteobacteria</taxon>
        <taxon>Rhodospirillales</taxon>
        <taxon>Rhodospirillaceae</taxon>
        <taxon>Aerophototrophica</taxon>
    </lineage>
</organism>
<evidence type="ECO:0000313" key="3">
    <source>
        <dbReference type="Proteomes" id="UP000501891"/>
    </source>
</evidence>
<dbReference type="Proteomes" id="UP000501891">
    <property type="component" value="Chromosome"/>
</dbReference>
<keyword evidence="3" id="KW-1185">Reference proteome</keyword>
<dbReference type="GO" id="GO:0016758">
    <property type="term" value="F:hexosyltransferase activity"/>
    <property type="evidence" value="ECO:0007669"/>
    <property type="project" value="UniProtKB-ARBA"/>
</dbReference>
<name>A0A858R819_9PROT</name>
<feature type="domain" description="Glycosyltransferase 2-like" evidence="1">
    <location>
        <begin position="7"/>
        <end position="118"/>
    </location>
</feature>